<evidence type="ECO:0000313" key="4">
    <source>
        <dbReference type="Proteomes" id="UP000245609"/>
    </source>
</evidence>
<protein>
    <recommendedName>
        <fullName evidence="2">Alpha/beta hydrolase fold-3 domain-containing protein</fullName>
    </recommendedName>
</protein>
<evidence type="ECO:0000259" key="2">
    <source>
        <dbReference type="Pfam" id="PF07859"/>
    </source>
</evidence>
<sequence>MAGRSVIEYISKGPRYPNWTLGMQLAVDTLTASFVYMRPGNRLTFTEETFDRAKLHEAIQVLRNMPVDVSHSLGKFRSVDWETHANKKRDVLTKDIFYEEEFIPIADRIEKELTESRKLFAEVAVHDDVMAKLVTSGASEEEIFDLSPLSKKEVILVHYHGGSYCHLCPGAYRRAMFDMSKATGYRVFVPDYRLAPDHPFPAGVLDGAEFYFYLLDRGFEAKNIIIMGDSAGGNLVLVLLEIFKRANCDQPRGCIPFSPWSDLNPSADSYQRNKKYDFLTMGSLDNVLCGSRLYLAPGEPLGEKITNLLKNPLVSPVYGSFDGCAPIYMQSGEVELLVDEIDEMSKVLNAKERFIAGPKHGGFTDAQKRAKNIYEKYSGMVHIFFIIQDAAETYAAIEGVGNFARKLESEHQN</sequence>
<dbReference type="Pfam" id="PF07859">
    <property type="entry name" value="Abhydrolase_3"/>
    <property type="match status" value="1"/>
</dbReference>
<organism evidence="3 4">
    <name type="scientific">Smittium megazygosporum</name>
    <dbReference type="NCBI Taxonomy" id="133381"/>
    <lineage>
        <taxon>Eukaryota</taxon>
        <taxon>Fungi</taxon>
        <taxon>Fungi incertae sedis</taxon>
        <taxon>Zoopagomycota</taxon>
        <taxon>Kickxellomycotina</taxon>
        <taxon>Harpellomycetes</taxon>
        <taxon>Harpellales</taxon>
        <taxon>Legeriomycetaceae</taxon>
        <taxon>Smittium</taxon>
    </lineage>
</organism>
<keyword evidence="4" id="KW-1185">Reference proteome</keyword>
<dbReference type="PANTHER" id="PTHR48081">
    <property type="entry name" value="AB HYDROLASE SUPERFAMILY PROTEIN C4A8.06C"/>
    <property type="match status" value="1"/>
</dbReference>
<dbReference type="AlphaFoldDB" id="A0A2T9ZDC8"/>
<dbReference type="STRING" id="133381.A0A2T9ZDC8"/>
<dbReference type="InterPro" id="IPR013094">
    <property type="entry name" value="AB_hydrolase_3"/>
</dbReference>
<keyword evidence="1" id="KW-0378">Hydrolase</keyword>
<evidence type="ECO:0000256" key="1">
    <source>
        <dbReference type="ARBA" id="ARBA00022801"/>
    </source>
</evidence>
<dbReference type="InterPro" id="IPR050300">
    <property type="entry name" value="GDXG_lipolytic_enzyme"/>
</dbReference>
<evidence type="ECO:0000313" key="3">
    <source>
        <dbReference type="EMBL" id="PVV02591.1"/>
    </source>
</evidence>
<dbReference type="EMBL" id="MBFS01000398">
    <property type="protein sequence ID" value="PVV02591.1"/>
    <property type="molecule type" value="Genomic_DNA"/>
</dbReference>
<comment type="caution">
    <text evidence="3">The sequence shown here is derived from an EMBL/GenBank/DDBJ whole genome shotgun (WGS) entry which is preliminary data.</text>
</comment>
<dbReference type="GO" id="GO:0016787">
    <property type="term" value="F:hydrolase activity"/>
    <property type="evidence" value="ECO:0007669"/>
    <property type="project" value="UniProtKB-KW"/>
</dbReference>
<dbReference type="PANTHER" id="PTHR48081:SF8">
    <property type="entry name" value="ALPHA_BETA HYDROLASE FOLD-3 DOMAIN-CONTAINING PROTEIN-RELATED"/>
    <property type="match status" value="1"/>
</dbReference>
<name>A0A2T9ZDC8_9FUNG</name>
<gene>
    <name evidence="3" type="ORF">BB560_002952</name>
</gene>
<reference evidence="3 4" key="1">
    <citation type="journal article" date="2018" name="MBio">
        <title>Comparative Genomics Reveals the Core Gene Toolbox for the Fungus-Insect Symbiosis.</title>
        <authorList>
            <person name="Wang Y."/>
            <person name="Stata M."/>
            <person name="Wang W."/>
            <person name="Stajich J.E."/>
            <person name="White M.M."/>
            <person name="Moncalvo J.M."/>
        </authorList>
    </citation>
    <scope>NUCLEOTIDE SEQUENCE [LARGE SCALE GENOMIC DNA]</scope>
    <source>
        <strain evidence="3 4">SC-DP-2</strain>
    </source>
</reference>
<accession>A0A2T9ZDC8</accession>
<dbReference type="OrthoDB" id="408631at2759"/>
<dbReference type="SUPFAM" id="SSF53474">
    <property type="entry name" value="alpha/beta-Hydrolases"/>
    <property type="match status" value="1"/>
</dbReference>
<dbReference type="Proteomes" id="UP000245609">
    <property type="component" value="Unassembled WGS sequence"/>
</dbReference>
<feature type="domain" description="Alpha/beta hydrolase fold-3" evidence="2">
    <location>
        <begin position="156"/>
        <end position="351"/>
    </location>
</feature>
<dbReference type="Gene3D" id="3.40.50.1820">
    <property type="entry name" value="alpha/beta hydrolase"/>
    <property type="match status" value="1"/>
</dbReference>
<proteinExistence type="predicted"/>
<dbReference type="InterPro" id="IPR029058">
    <property type="entry name" value="AB_hydrolase_fold"/>
</dbReference>